<comment type="pathway">
    <text evidence="1 7">Cell wall biogenesis; peptidoglycan biosynthesis.</text>
</comment>
<evidence type="ECO:0000256" key="4">
    <source>
        <dbReference type="ARBA" id="ARBA00022984"/>
    </source>
</evidence>
<reference evidence="9 10" key="1">
    <citation type="submission" date="2023-04" db="EMBL/GenBank/DDBJ databases">
        <title>A novel species of the genus Streptomyces: Streptomyces pakalii sp. nov. isolated from a Mexican soil jungle.</title>
        <authorList>
            <person name="Chavez-Hernandez M.A."/>
            <person name="Ortiz-Alvarez J."/>
            <person name="Villa-Tanaca L."/>
            <person name="Hernandez-Rodriguez C."/>
        </authorList>
    </citation>
    <scope>NUCLEOTIDE SEQUENCE [LARGE SCALE GENOMIC DNA]</scope>
    <source>
        <strain evidence="9 10">ENCB-J15</strain>
    </source>
</reference>
<evidence type="ECO:0000256" key="7">
    <source>
        <dbReference type="PROSITE-ProRule" id="PRU01373"/>
    </source>
</evidence>
<dbReference type="PROSITE" id="PS51257">
    <property type="entry name" value="PROKAR_LIPOPROTEIN"/>
    <property type="match status" value="1"/>
</dbReference>
<dbReference type="CDD" id="cd16913">
    <property type="entry name" value="YkuD_like"/>
    <property type="match status" value="1"/>
</dbReference>
<organism evidence="9 10">
    <name type="scientific">Streptomyces pakalii</name>
    <dbReference type="NCBI Taxonomy" id="3036494"/>
    <lineage>
        <taxon>Bacteria</taxon>
        <taxon>Bacillati</taxon>
        <taxon>Actinomycetota</taxon>
        <taxon>Actinomycetes</taxon>
        <taxon>Kitasatosporales</taxon>
        <taxon>Streptomycetaceae</taxon>
        <taxon>Streptomyces</taxon>
    </lineage>
</organism>
<keyword evidence="10" id="KW-1185">Reference proteome</keyword>
<evidence type="ECO:0000256" key="1">
    <source>
        <dbReference type="ARBA" id="ARBA00004752"/>
    </source>
</evidence>
<feature type="domain" description="L,D-TPase catalytic" evidence="8">
    <location>
        <begin position="248"/>
        <end position="383"/>
    </location>
</feature>
<keyword evidence="5" id="KW-0012">Acyltransferase</keyword>
<dbReference type="Gene3D" id="2.60.40.3710">
    <property type="match status" value="1"/>
</dbReference>
<dbReference type="PANTHER" id="PTHR30582">
    <property type="entry name" value="L,D-TRANSPEPTIDASE"/>
    <property type="match status" value="1"/>
</dbReference>
<evidence type="ECO:0000313" key="10">
    <source>
        <dbReference type="Proteomes" id="UP001237194"/>
    </source>
</evidence>
<dbReference type="PROSITE" id="PS52029">
    <property type="entry name" value="LD_TPASE"/>
    <property type="match status" value="1"/>
</dbReference>
<dbReference type="Pfam" id="PF03734">
    <property type="entry name" value="YkuD"/>
    <property type="match status" value="1"/>
</dbReference>
<dbReference type="SUPFAM" id="SSF141523">
    <property type="entry name" value="L,D-transpeptidase catalytic domain-like"/>
    <property type="match status" value="1"/>
</dbReference>
<dbReference type="InterPro" id="IPR038063">
    <property type="entry name" value="Transpep_catalytic_dom"/>
</dbReference>
<dbReference type="Gene3D" id="2.60.40.3780">
    <property type="match status" value="1"/>
</dbReference>
<dbReference type="RefSeq" id="WP_097874991.1">
    <property type="nucleotide sequence ID" value="NZ_JARWAF010000014.1"/>
</dbReference>
<dbReference type="Proteomes" id="UP001237194">
    <property type="component" value="Unassembled WGS sequence"/>
</dbReference>
<evidence type="ECO:0000256" key="3">
    <source>
        <dbReference type="ARBA" id="ARBA00022960"/>
    </source>
</evidence>
<evidence type="ECO:0000256" key="5">
    <source>
        <dbReference type="ARBA" id="ARBA00023315"/>
    </source>
</evidence>
<protein>
    <submittedName>
        <fullName evidence="9">Ig-like domain-containing protein</fullName>
    </submittedName>
</protein>
<evidence type="ECO:0000259" key="8">
    <source>
        <dbReference type="PROSITE" id="PS52029"/>
    </source>
</evidence>
<evidence type="ECO:0000256" key="6">
    <source>
        <dbReference type="ARBA" id="ARBA00023316"/>
    </source>
</evidence>
<keyword evidence="2" id="KW-0808">Transferase</keyword>
<dbReference type="CDD" id="cd13432">
    <property type="entry name" value="LDT_IgD_like_2"/>
    <property type="match status" value="1"/>
</dbReference>
<comment type="caution">
    <text evidence="9">The sequence shown here is derived from an EMBL/GenBank/DDBJ whole genome shotgun (WGS) entry which is preliminary data.</text>
</comment>
<feature type="active site" description="Nucleophile" evidence="7">
    <location>
        <position position="352"/>
    </location>
</feature>
<dbReference type="InterPro" id="IPR041280">
    <property type="entry name" value="Big_10"/>
</dbReference>
<accession>A0ABT7DIF8</accession>
<evidence type="ECO:0000313" key="9">
    <source>
        <dbReference type="EMBL" id="MDJ1644271.1"/>
    </source>
</evidence>
<keyword evidence="6 7" id="KW-0961">Cell wall biogenesis/degradation</keyword>
<dbReference type="Gene3D" id="2.40.440.10">
    <property type="entry name" value="L,D-transpeptidase catalytic domain-like"/>
    <property type="match status" value="1"/>
</dbReference>
<proteinExistence type="predicted"/>
<dbReference type="PANTHER" id="PTHR30582:SF2">
    <property type="entry name" value="L,D-TRANSPEPTIDASE YCIB-RELATED"/>
    <property type="match status" value="1"/>
</dbReference>
<dbReference type="EMBL" id="JARWAF010000014">
    <property type="protein sequence ID" value="MDJ1644271.1"/>
    <property type="molecule type" value="Genomic_DNA"/>
</dbReference>
<evidence type="ECO:0000256" key="2">
    <source>
        <dbReference type="ARBA" id="ARBA00022679"/>
    </source>
</evidence>
<dbReference type="InterPro" id="IPR050979">
    <property type="entry name" value="LD-transpeptidase"/>
</dbReference>
<gene>
    <name evidence="9" type="ORF">P5W92_28240</name>
</gene>
<feature type="active site" description="Proton donor/acceptor" evidence="7">
    <location>
        <position position="333"/>
    </location>
</feature>
<dbReference type="InterPro" id="IPR005490">
    <property type="entry name" value="LD_TPept_cat_dom"/>
</dbReference>
<keyword evidence="4 7" id="KW-0573">Peptidoglycan synthesis</keyword>
<keyword evidence="3 7" id="KW-0133">Cell shape</keyword>
<sequence length="413" mass="44744">MNHTAKSARASSAAVLTWAGLLTVLALLTGCTDTREALLNGKARSPGDVISVFPENGAKDVDEETRIAVKVPDGRLESVKVMRIEDAQQQTVAGRIAEDGRSWAPEPKVARLALAAKYSIDAVAVDAQGRRSARHATFTTLVPEHRFIGYFKPENRSTVGTGMIVSFAFNRPVADRAAVEKAIRVTSDPVVEVVGHWFGKDRLDFRPKTYWKPGTEVTVDIGLRDVEGAPGVYGSQDKTVVFTVGRHQISRVDAEAKTMEVRRDGELVSTVPITAGAPKTTTYNGKMVVTEMHEVTRMNGATVGFTDKKGKGEYDIKDVPHAIRLTTSGTFLHGNYWADESVFGEENVSHGCIGLRDAKGGGGSTPGGWFFDRTLIGDVVEVVNSKDKKVAPDNGLSGWNMTWKKWTAGSALR</sequence>
<dbReference type="Pfam" id="PF17964">
    <property type="entry name" value="Big_10"/>
    <property type="match status" value="1"/>
</dbReference>
<name>A0ABT7DIF8_9ACTN</name>